<dbReference type="Pfam" id="PF02752">
    <property type="entry name" value="Arrestin_C"/>
    <property type="match status" value="1"/>
</dbReference>
<comment type="similarity">
    <text evidence="1">Belongs to the arrestin family.</text>
</comment>
<keyword evidence="2" id="KW-0716">Sensory transduction</keyword>
<feature type="domain" description="Arrestin-like N-terminal" evidence="3">
    <location>
        <begin position="5"/>
        <end position="138"/>
    </location>
</feature>
<sequence length="253" mass="28902">MSIKIILNNSGPIYPGTLLQGTVQCHFQSRTDVRSIKIRCYGKEHTQWTTGGKHKHHYSGTHYFYQMETKLFEPETSYMEVGSYSYPFTFLLPMNIASVLEFPYGYIRHSLKGIIDIPLAIDPRERLDLNVISVIDINTLPSNLRQPFQAVDQALTGCCFCFDFDPVRMNAQINKRVFIPGETIKINMEIQNMSGDSVTEFIVKLVRCFVAHSETPRHDTRTVNEDLLVQKLGGVGGHGKRVSFQKIHEFILI</sequence>
<dbReference type="InterPro" id="IPR011021">
    <property type="entry name" value="Arrestin-like_N"/>
</dbReference>
<evidence type="ECO:0000259" key="3">
    <source>
        <dbReference type="Pfam" id="PF00339"/>
    </source>
</evidence>
<proteinExistence type="inferred from homology"/>
<keyword evidence="6" id="KW-1185">Reference proteome</keyword>
<evidence type="ECO:0000256" key="1">
    <source>
        <dbReference type="ARBA" id="ARBA00005298"/>
    </source>
</evidence>
<evidence type="ECO:0000256" key="2">
    <source>
        <dbReference type="ARBA" id="ARBA00022606"/>
    </source>
</evidence>
<dbReference type="PANTHER" id="PTHR11188">
    <property type="entry name" value="ARRESTIN DOMAIN CONTAINING PROTEIN"/>
    <property type="match status" value="1"/>
</dbReference>
<dbReference type="InterPro" id="IPR014752">
    <property type="entry name" value="Arrestin-like_C"/>
</dbReference>
<dbReference type="EMBL" id="JABFTP020000062">
    <property type="protein sequence ID" value="KAL3274472.1"/>
    <property type="molecule type" value="Genomic_DNA"/>
</dbReference>
<evidence type="ECO:0008006" key="7">
    <source>
        <dbReference type="Google" id="ProtNLM"/>
    </source>
</evidence>
<evidence type="ECO:0000313" key="5">
    <source>
        <dbReference type="EMBL" id="KAL3274472.1"/>
    </source>
</evidence>
<dbReference type="Gene3D" id="2.60.40.640">
    <property type="match status" value="2"/>
</dbReference>
<feature type="domain" description="Arrestin C-terminal-like" evidence="4">
    <location>
        <begin position="165"/>
        <end position="227"/>
    </location>
</feature>
<organism evidence="5 6">
    <name type="scientific">Cryptolaemus montrouzieri</name>
    <dbReference type="NCBI Taxonomy" id="559131"/>
    <lineage>
        <taxon>Eukaryota</taxon>
        <taxon>Metazoa</taxon>
        <taxon>Ecdysozoa</taxon>
        <taxon>Arthropoda</taxon>
        <taxon>Hexapoda</taxon>
        <taxon>Insecta</taxon>
        <taxon>Pterygota</taxon>
        <taxon>Neoptera</taxon>
        <taxon>Endopterygota</taxon>
        <taxon>Coleoptera</taxon>
        <taxon>Polyphaga</taxon>
        <taxon>Cucujiformia</taxon>
        <taxon>Coccinelloidea</taxon>
        <taxon>Coccinellidae</taxon>
        <taxon>Scymninae</taxon>
        <taxon>Scymnini</taxon>
        <taxon>Cryptolaemus</taxon>
    </lineage>
</organism>
<dbReference type="Pfam" id="PF00339">
    <property type="entry name" value="Arrestin_N"/>
    <property type="match status" value="1"/>
</dbReference>
<dbReference type="Proteomes" id="UP001516400">
    <property type="component" value="Unassembled WGS sequence"/>
</dbReference>
<dbReference type="InterPro" id="IPR011022">
    <property type="entry name" value="Arrestin_C-like"/>
</dbReference>
<evidence type="ECO:0000259" key="4">
    <source>
        <dbReference type="Pfam" id="PF02752"/>
    </source>
</evidence>
<dbReference type="SUPFAM" id="SSF81296">
    <property type="entry name" value="E set domains"/>
    <property type="match status" value="2"/>
</dbReference>
<evidence type="ECO:0000313" key="6">
    <source>
        <dbReference type="Proteomes" id="UP001516400"/>
    </source>
</evidence>
<dbReference type="InterPro" id="IPR050357">
    <property type="entry name" value="Arrestin_domain-protein"/>
</dbReference>
<dbReference type="PANTHER" id="PTHR11188:SF17">
    <property type="entry name" value="FI21816P1"/>
    <property type="match status" value="1"/>
</dbReference>
<reference evidence="5 6" key="1">
    <citation type="journal article" date="2021" name="BMC Biol.">
        <title>Horizontally acquired antibacterial genes associated with adaptive radiation of ladybird beetles.</title>
        <authorList>
            <person name="Li H.S."/>
            <person name="Tang X.F."/>
            <person name="Huang Y.H."/>
            <person name="Xu Z.Y."/>
            <person name="Chen M.L."/>
            <person name="Du X.Y."/>
            <person name="Qiu B.Y."/>
            <person name="Chen P.T."/>
            <person name="Zhang W."/>
            <person name="Slipinski A."/>
            <person name="Escalona H.E."/>
            <person name="Waterhouse R.M."/>
            <person name="Zwick A."/>
            <person name="Pang H."/>
        </authorList>
    </citation>
    <scope>NUCLEOTIDE SEQUENCE [LARGE SCALE GENOMIC DNA]</scope>
    <source>
        <strain evidence="5">SYSU2018</strain>
    </source>
</reference>
<name>A0ABD2N6U8_9CUCU</name>
<comment type="caution">
    <text evidence="5">The sequence shown here is derived from an EMBL/GenBank/DDBJ whole genome shotgun (WGS) entry which is preliminary data.</text>
</comment>
<gene>
    <name evidence="5" type="ORF">HHI36_015856</name>
</gene>
<dbReference type="AlphaFoldDB" id="A0ABD2N6U8"/>
<dbReference type="InterPro" id="IPR014756">
    <property type="entry name" value="Ig_E-set"/>
</dbReference>
<protein>
    <recommendedName>
        <fullName evidence="7">Arrestin domain-containing protein 3</fullName>
    </recommendedName>
</protein>
<accession>A0ABD2N6U8</accession>